<keyword evidence="2" id="KW-0472">Membrane</keyword>
<proteinExistence type="predicted"/>
<dbReference type="Proteomes" id="UP000467105">
    <property type="component" value="Chromosome"/>
</dbReference>
<keyword evidence="2" id="KW-0812">Transmembrane</keyword>
<feature type="region of interest" description="Disordered" evidence="1">
    <location>
        <begin position="1"/>
        <end position="84"/>
    </location>
</feature>
<evidence type="ECO:0000313" key="4">
    <source>
        <dbReference type="EMBL" id="BBZ44122.1"/>
    </source>
</evidence>
<feature type="transmembrane region" description="Helical" evidence="2">
    <location>
        <begin position="142"/>
        <end position="166"/>
    </location>
</feature>
<dbReference type="InterPro" id="IPR002035">
    <property type="entry name" value="VWF_A"/>
</dbReference>
<sequence>MPDPEDSVEELPDHGAESEADDEAIDEADDAAAGQHAVPARDGAGDAEDPPEDLQVQPSSDDPPGDESGAEYHPEDDLYWGDAGIPAAGSLAGAAADDYPEFPSRVAAPEPPESPTSPFRRGHRGLGDWRGGHRSQSGRRGVSIGVIVALVAVVVVVGTVIVWSFIGDALSNRSHRAAVRCVGGKEGVAVVADPSIAEPLQQLADSFNSSAGPVGDHCMVVGVKPAGSDAVLNGFIGKWPAELGGQPALWIPGSSVSAARLVGAAGQKTITDSRSLVTSPVVLATRPELATALGTQNWAALPGLQTNPNSLAALNLPGWGSLRLSLPMNGNGDASFLAGEAVAAGSAPANAPATQGSGAVRALQSAQPKLSDNSLTTAMDALVKSGDAATAPVHAVVTTEQQLFQRGQSLSNAKATLGSWLPPGPVPVADYPTVLLSGSWLTQEQTAAASEFARFLHKPEQLDKLAKAGFRVSGVKPPDSPVTSFPAVSSTLSVGDDSMRATLAEAMASPSSGVAATIMLDQSMPGDEGGKTRLANVIAALEDRLKALPPTSAIGLWTFDGHEGRSEVSTGPLSDPVNGQPRASALTAALDKQYSSAGGAVSFTTLRMIYQEIQTNYHAGQTNSILVITAGPHTDQSLDGAGLQDFIRKSADPAKPIAVNVIDFGSDPDRATWEAVAQLSGGGYQNLPTSASPELAAAVNTYLS</sequence>
<dbReference type="Gene3D" id="3.40.50.410">
    <property type="entry name" value="von Willebrand factor, type A domain"/>
    <property type="match status" value="1"/>
</dbReference>
<feature type="compositionally biased region" description="Acidic residues" evidence="1">
    <location>
        <begin position="18"/>
        <end position="30"/>
    </location>
</feature>
<keyword evidence="2" id="KW-1133">Transmembrane helix</keyword>
<evidence type="ECO:0000313" key="5">
    <source>
        <dbReference type="Proteomes" id="UP000467105"/>
    </source>
</evidence>
<protein>
    <recommendedName>
        <fullName evidence="3">VWFA domain-containing protein</fullName>
    </recommendedName>
</protein>
<feature type="domain" description="VWFA" evidence="3">
    <location>
        <begin position="513"/>
        <end position="697"/>
    </location>
</feature>
<accession>A0A7I7YSF3</accession>
<dbReference type="AlphaFoldDB" id="A0A7I7YSF3"/>
<evidence type="ECO:0000256" key="2">
    <source>
        <dbReference type="SAM" id="Phobius"/>
    </source>
</evidence>
<dbReference type="InterPro" id="IPR036465">
    <property type="entry name" value="vWFA_dom_sf"/>
</dbReference>
<organism evidence="4 5">
    <name type="scientific">Mycobacterium parmense</name>
    <dbReference type="NCBI Taxonomy" id="185642"/>
    <lineage>
        <taxon>Bacteria</taxon>
        <taxon>Bacillati</taxon>
        <taxon>Actinomycetota</taxon>
        <taxon>Actinomycetes</taxon>
        <taxon>Mycobacteriales</taxon>
        <taxon>Mycobacteriaceae</taxon>
        <taxon>Mycobacterium</taxon>
        <taxon>Mycobacterium simiae complex</taxon>
    </lineage>
</organism>
<dbReference type="SMART" id="SM00327">
    <property type="entry name" value="VWA"/>
    <property type="match status" value="1"/>
</dbReference>
<reference evidence="4 5" key="1">
    <citation type="journal article" date="2019" name="Emerg. Microbes Infect.">
        <title>Comprehensive subspecies identification of 175 nontuberculous mycobacteria species based on 7547 genomic profiles.</title>
        <authorList>
            <person name="Matsumoto Y."/>
            <person name="Kinjo T."/>
            <person name="Motooka D."/>
            <person name="Nabeya D."/>
            <person name="Jung N."/>
            <person name="Uechi K."/>
            <person name="Horii T."/>
            <person name="Iida T."/>
            <person name="Fujita J."/>
            <person name="Nakamura S."/>
        </authorList>
    </citation>
    <scope>NUCLEOTIDE SEQUENCE [LARGE SCALE GENOMIC DNA]</scope>
    <source>
        <strain evidence="4 5">JCM 14742</strain>
    </source>
</reference>
<feature type="compositionally biased region" description="Acidic residues" evidence="1">
    <location>
        <begin position="1"/>
        <end position="10"/>
    </location>
</feature>
<feature type="region of interest" description="Disordered" evidence="1">
    <location>
        <begin position="101"/>
        <end position="138"/>
    </location>
</feature>
<evidence type="ECO:0000256" key="1">
    <source>
        <dbReference type="SAM" id="MobiDB-lite"/>
    </source>
</evidence>
<name>A0A7I7YSF3_9MYCO</name>
<dbReference type="SUPFAM" id="SSF53300">
    <property type="entry name" value="vWA-like"/>
    <property type="match status" value="1"/>
</dbReference>
<evidence type="ECO:0000259" key="3">
    <source>
        <dbReference type="SMART" id="SM00327"/>
    </source>
</evidence>
<keyword evidence="5" id="KW-1185">Reference proteome</keyword>
<dbReference type="Pfam" id="PF13531">
    <property type="entry name" value="SBP_bac_11"/>
    <property type="match status" value="1"/>
</dbReference>
<dbReference type="EMBL" id="AP022614">
    <property type="protein sequence ID" value="BBZ44122.1"/>
    <property type="molecule type" value="Genomic_DNA"/>
</dbReference>
<gene>
    <name evidence="4" type="ORF">MPRM_14030</name>
</gene>